<comment type="caution">
    <text evidence="2">The sequence shown here is derived from an EMBL/GenBank/DDBJ whole genome shotgun (WGS) entry which is preliminary data.</text>
</comment>
<evidence type="ECO:0000256" key="1">
    <source>
        <dbReference type="SAM" id="MobiDB-lite"/>
    </source>
</evidence>
<gene>
    <name evidence="2" type="ORF">CVT25_010028</name>
</gene>
<dbReference type="InParanoid" id="A0A409X3D8"/>
<protein>
    <submittedName>
        <fullName evidence="2">Uncharacterized protein</fullName>
    </submittedName>
</protein>
<feature type="region of interest" description="Disordered" evidence="1">
    <location>
        <begin position="95"/>
        <end position="116"/>
    </location>
</feature>
<evidence type="ECO:0000313" key="2">
    <source>
        <dbReference type="EMBL" id="PPQ85256.1"/>
    </source>
</evidence>
<proteinExistence type="predicted"/>
<dbReference type="AlphaFoldDB" id="A0A409X3D8"/>
<sequence length="259" mass="29169">MAVPIDPFQWVRTARNLQACRVNPMSTLIYLWLKVSVTVSLEARGLVDDSNLISRISERPTWLFFEHSNHNLNLVSTSTSMIMYTGLLGPARSGSAASAQSPHLTLPSPPSASLEGSSTRAIQLPSLSESLRHLDSISSQLDSDLCLPGPDYIISLLVTGSYRYRVHIASHVQDTRHRYQIDRLIPKNEDWFLALFRRLESFFNAPGPPRFGPWILAFMYHLCTTCHDDDEGDDEAASGSWVNYLGLSWMLEYGDYRYG</sequence>
<accession>A0A409X3D8</accession>
<reference evidence="2 3" key="1">
    <citation type="journal article" date="2018" name="Evol. Lett.">
        <title>Horizontal gene cluster transfer increased hallucinogenic mushroom diversity.</title>
        <authorList>
            <person name="Reynolds H.T."/>
            <person name="Vijayakumar V."/>
            <person name="Gluck-Thaler E."/>
            <person name="Korotkin H.B."/>
            <person name="Matheny P.B."/>
            <person name="Slot J.C."/>
        </authorList>
    </citation>
    <scope>NUCLEOTIDE SEQUENCE [LARGE SCALE GENOMIC DNA]</scope>
    <source>
        <strain evidence="2 3">2631</strain>
    </source>
</reference>
<organism evidence="2 3">
    <name type="scientific">Psilocybe cyanescens</name>
    <dbReference type="NCBI Taxonomy" id="93625"/>
    <lineage>
        <taxon>Eukaryota</taxon>
        <taxon>Fungi</taxon>
        <taxon>Dikarya</taxon>
        <taxon>Basidiomycota</taxon>
        <taxon>Agaricomycotina</taxon>
        <taxon>Agaricomycetes</taxon>
        <taxon>Agaricomycetidae</taxon>
        <taxon>Agaricales</taxon>
        <taxon>Agaricineae</taxon>
        <taxon>Strophariaceae</taxon>
        <taxon>Psilocybe</taxon>
    </lineage>
</organism>
<dbReference type="EMBL" id="NHYD01002737">
    <property type="protein sequence ID" value="PPQ85256.1"/>
    <property type="molecule type" value="Genomic_DNA"/>
</dbReference>
<keyword evidence="3" id="KW-1185">Reference proteome</keyword>
<name>A0A409X3D8_PSICY</name>
<dbReference type="Proteomes" id="UP000283269">
    <property type="component" value="Unassembled WGS sequence"/>
</dbReference>
<evidence type="ECO:0000313" key="3">
    <source>
        <dbReference type="Proteomes" id="UP000283269"/>
    </source>
</evidence>